<gene>
    <name evidence="2" type="ORF">PVAP13_6NG027600</name>
</gene>
<feature type="compositionally biased region" description="Low complexity" evidence="1">
    <location>
        <begin position="50"/>
        <end position="64"/>
    </location>
</feature>
<feature type="compositionally biased region" description="Basic residues" evidence="1">
    <location>
        <begin position="82"/>
        <end position="96"/>
    </location>
</feature>
<name>A0A8T0QTH8_PANVG</name>
<dbReference type="EMBL" id="CM029048">
    <property type="protein sequence ID" value="KAG2576522.1"/>
    <property type="molecule type" value="Genomic_DNA"/>
</dbReference>
<evidence type="ECO:0000256" key="1">
    <source>
        <dbReference type="SAM" id="MobiDB-lite"/>
    </source>
</evidence>
<comment type="caution">
    <text evidence="2">The sequence shown here is derived from an EMBL/GenBank/DDBJ whole genome shotgun (WGS) entry which is preliminary data.</text>
</comment>
<accession>A0A8T0QTH8</accession>
<feature type="region of interest" description="Disordered" evidence="1">
    <location>
        <begin position="1"/>
        <end position="67"/>
    </location>
</feature>
<evidence type="ECO:0000313" key="3">
    <source>
        <dbReference type="Proteomes" id="UP000823388"/>
    </source>
</evidence>
<proteinExistence type="predicted"/>
<evidence type="ECO:0000313" key="2">
    <source>
        <dbReference type="EMBL" id="KAG2576522.1"/>
    </source>
</evidence>
<dbReference type="AlphaFoldDB" id="A0A8T0QTH8"/>
<dbReference type="Proteomes" id="UP000823388">
    <property type="component" value="Chromosome 6N"/>
</dbReference>
<feature type="compositionally biased region" description="Polar residues" evidence="1">
    <location>
        <begin position="12"/>
        <end position="22"/>
    </location>
</feature>
<keyword evidence="3" id="KW-1185">Reference proteome</keyword>
<feature type="compositionally biased region" description="Basic residues" evidence="1">
    <location>
        <begin position="104"/>
        <end position="116"/>
    </location>
</feature>
<protein>
    <submittedName>
        <fullName evidence="2">Uncharacterized protein</fullName>
    </submittedName>
</protein>
<reference evidence="2" key="1">
    <citation type="submission" date="2020-05" db="EMBL/GenBank/DDBJ databases">
        <title>WGS assembly of Panicum virgatum.</title>
        <authorList>
            <person name="Lovell J.T."/>
            <person name="Jenkins J."/>
            <person name="Shu S."/>
            <person name="Juenger T.E."/>
            <person name="Schmutz J."/>
        </authorList>
    </citation>
    <scope>NUCLEOTIDE SEQUENCE</scope>
    <source>
        <strain evidence="2">AP13</strain>
    </source>
</reference>
<sequence length="116" mass="12704">MLVIGRPADRTPLSTRPRSSLASLPLRHSTPPYPAVHWPAAVPSPTPVTSSWRGSGQSSCGQRGARTEPLLGAWPRYGRSLHGWRRRGGAPRRRSGARGADGARRRRGRARARRRG</sequence>
<organism evidence="2 3">
    <name type="scientific">Panicum virgatum</name>
    <name type="common">Blackwell switchgrass</name>
    <dbReference type="NCBI Taxonomy" id="38727"/>
    <lineage>
        <taxon>Eukaryota</taxon>
        <taxon>Viridiplantae</taxon>
        <taxon>Streptophyta</taxon>
        <taxon>Embryophyta</taxon>
        <taxon>Tracheophyta</taxon>
        <taxon>Spermatophyta</taxon>
        <taxon>Magnoliopsida</taxon>
        <taxon>Liliopsida</taxon>
        <taxon>Poales</taxon>
        <taxon>Poaceae</taxon>
        <taxon>PACMAD clade</taxon>
        <taxon>Panicoideae</taxon>
        <taxon>Panicodae</taxon>
        <taxon>Paniceae</taxon>
        <taxon>Panicinae</taxon>
        <taxon>Panicum</taxon>
        <taxon>Panicum sect. Hiantes</taxon>
    </lineage>
</organism>
<feature type="region of interest" description="Disordered" evidence="1">
    <location>
        <begin position="80"/>
        <end position="116"/>
    </location>
</feature>